<reference evidence="1" key="1">
    <citation type="submission" date="2020-04" db="EMBL/GenBank/DDBJ databases">
        <authorList>
            <person name="Chiriac C."/>
            <person name="Salcher M."/>
            <person name="Ghai R."/>
            <person name="Kavagutti S V."/>
        </authorList>
    </citation>
    <scope>NUCLEOTIDE SEQUENCE</scope>
</reference>
<sequence length="74" mass="8756">MSRKIPDPLTRHESISDWITRLKTDHTFVSLVGDWYEIELWCYAHLESPWTRTHGNRFAFKSAEDAMMASLVWS</sequence>
<gene>
    <name evidence="1" type="ORF">UFOVP29_60</name>
</gene>
<proteinExistence type="predicted"/>
<name>A0A6J5KR36_9CAUD</name>
<evidence type="ECO:0000313" key="1">
    <source>
        <dbReference type="EMBL" id="CAB4122729.1"/>
    </source>
</evidence>
<protein>
    <submittedName>
        <fullName evidence="1">Uncharacterized protein</fullName>
    </submittedName>
</protein>
<organism evidence="1">
    <name type="scientific">uncultured Caudovirales phage</name>
    <dbReference type="NCBI Taxonomy" id="2100421"/>
    <lineage>
        <taxon>Viruses</taxon>
        <taxon>Duplodnaviria</taxon>
        <taxon>Heunggongvirae</taxon>
        <taxon>Uroviricota</taxon>
        <taxon>Caudoviricetes</taxon>
        <taxon>Peduoviridae</taxon>
        <taxon>Maltschvirus</taxon>
        <taxon>Maltschvirus maltsch</taxon>
    </lineage>
</organism>
<accession>A0A6J5KR36</accession>
<dbReference type="EMBL" id="LR796167">
    <property type="protein sequence ID" value="CAB4122729.1"/>
    <property type="molecule type" value="Genomic_DNA"/>
</dbReference>